<dbReference type="InterPro" id="IPR011006">
    <property type="entry name" value="CheY-like_superfamily"/>
</dbReference>
<sequence>MSLTNLLLRLRAPVDEPEVDHALFLLGYRNLRSSGFGQIVLTFLVTLASYEYAHALTLGIWLGYSILVGLFYFVLLWHFKLSAHLQKPDRRITRRWLRYRRALQLFSSIGWGATSFLMAPQAAAHNAFILIVFTGIVGHSAFANLANDFLGSMVSAGVTMLIFVAYLPQIYGENILTIVLEYGIYALALLVAMHHTQALLRNAIRLRLANEELARNNAEQARRADQANRDKSEFLAAASHDLRQPVHALLLLVEAYRQQVPAAMNHPLMQHITQAGQSINGLFNALMELSRLESGSEKPTLSEFDLPEALQGVLARSQPEAQAKGLHLRSFLAPGLERMRVCTDQVLLKRIVANLLSNALRYTPRGGVLLALRRCHGAACGLWIEVWDTGIGIAQADQSRIFDPYVQMANRERDRSKGLGLGLAIVRHACELLGLTVSVHSVPGRGTRFRLELPSRLIVAHPKSQVLLHFAQTKSDGVVQAGVWLRGRRVLLVEDDPLVQLAMQALLGSWQLDVRSATRGDASVLAVCAPDWVPECVLCDFRLPGTMNGIELLDFLQQKFPAAIGVLITGEMLPTVQQAAEDAGYMLISKPVDAAVLAYTLGALLERRNEERNP</sequence>
<dbReference type="EC" id="2.7.13.3" evidence="2"/>
<reference evidence="11 12" key="1">
    <citation type="journal article" date="2021" name="Microbiol. Spectr.">
        <title>A Single Bacterium Capable of Oxidation and Reduction of Iron at Circumneutral pH.</title>
        <authorList>
            <person name="Kato S."/>
            <person name="Ohkuma M."/>
        </authorList>
    </citation>
    <scope>NUCLEOTIDE SEQUENCE [LARGE SCALE GENOMIC DNA]</scope>
    <source>
        <strain evidence="11 12">MIZ03</strain>
    </source>
</reference>
<proteinExistence type="predicted"/>
<dbReference type="InterPro" id="IPR036890">
    <property type="entry name" value="HATPase_C_sf"/>
</dbReference>
<dbReference type="Proteomes" id="UP000824366">
    <property type="component" value="Chromosome"/>
</dbReference>
<keyword evidence="8" id="KW-1133">Transmembrane helix</keyword>
<dbReference type="Pfam" id="PF00512">
    <property type="entry name" value="HisKA"/>
    <property type="match status" value="1"/>
</dbReference>
<feature type="transmembrane region" description="Helical" evidence="8">
    <location>
        <begin position="35"/>
        <end position="53"/>
    </location>
</feature>
<dbReference type="Gene3D" id="3.30.565.10">
    <property type="entry name" value="Histidine kinase-like ATPase, C-terminal domain"/>
    <property type="match status" value="1"/>
</dbReference>
<evidence type="ECO:0000256" key="6">
    <source>
        <dbReference type="PROSITE-ProRule" id="PRU00169"/>
    </source>
</evidence>
<dbReference type="InterPro" id="IPR005467">
    <property type="entry name" value="His_kinase_dom"/>
</dbReference>
<feature type="coiled-coil region" evidence="7">
    <location>
        <begin position="201"/>
        <end position="230"/>
    </location>
</feature>
<keyword evidence="3 6" id="KW-0597">Phosphoprotein</keyword>
<dbReference type="SMART" id="SM00388">
    <property type="entry name" value="HisKA"/>
    <property type="match status" value="1"/>
</dbReference>
<keyword evidence="4" id="KW-0808">Transferase</keyword>
<dbReference type="PROSITE" id="PS50110">
    <property type="entry name" value="RESPONSE_REGULATORY"/>
    <property type="match status" value="1"/>
</dbReference>
<evidence type="ECO:0000256" key="3">
    <source>
        <dbReference type="ARBA" id="ARBA00022553"/>
    </source>
</evidence>
<evidence type="ECO:0000256" key="7">
    <source>
        <dbReference type="SAM" id="Coils"/>
    </source>
</evidence>
<dbReference type="Pfam" id="PF02518">
    <property type="entry name" value="HATPase_c"/>
    <property type="match status" value="1"/>
</dbReference>
<evidence type="ECO:0000256" key="4">
    <source>
        <dbReference type="ARBA" id="ARBA00022679"/>
    </source>
</evidence>
<dbReference type="RefSeq" id="WP_223909583.1">
    <property type="nucleotide sequence ID" value="NZ_AP024238.1"/>
</dbReference>
<keyword evidence="8" id="KW-0812">Transmembrane</keyword>
<accession>A0ABM7MJF2</accession>
<dbReference type="EMBL" id="AP024238">
    <property type="protein sequence ID" value="BCO26305.1"/>
    <property type="molecule type" value="Genomic_DNA"/>
</dbReference>
<dbReference type="Pfam" id="PF00072">
    <property type="entry name" value="Response_reg"/>
    <property type="match status" value="1"/>
</dbReference>
<keyword evidence="12" id="KW-1185">Reference proteome</keyword>
<feature type="transmembrane region" description="Helical" evidence="8">
    <location>
        <begin position="149"/>
        <end position="168"/>
    </location>
</feature>
<dbReference type="SUPFAM" id="SSF47384">
    <property type="entry name" value="Homodimeric domain of signal transducing histidine kinase"/>
    <property type="match status" value="1"/>
</dbReference>
<evidence type="ECO:0000313" key="12">
    <source>
        <dbReference type="Proteomes" id="UP000824366"/>
    </source>
</evidence>
<feature type="modified residue" description="4-aspartylphosphate" evidence="6">
    <location>
        <position position="540"/>
    </location>
</feature>
<dbReference type="InterPro" id="IPR003661">
    <property type="entry name" value="HisK_dim/P_dom"/>
</dbReference>
<name>A0ABM7MJF2_9BURK</name>
<dbReference type="GO" id="GO:0016301">
    <property type="term" value="F:kinase activity"/>
    <property type="evidence" value="ECO:0007669"/>
    <property type="project" value="UniProtKB-KW"/>
</dbReference>
<dbReference type="SUPFAM" id="SSF52172">
    <property type="entry name" value="CheY-like"/>
    <property type="match status" value="1"/>
</dbReference>
<dbReference type="Gene3D" id="3.40.50.2300">
    <property type="match status" value="1"/>
</dbReference>
<protein>
    <recommendedName>
        <fullName evidence="2">histidine kinase</fullName>
        <ecNumber evidence="2">2.7.13.3</ecNumber>
    </recommendedName>
</protein>
<feature type="transmembrane region" description="Helical" evidence="8">
    <location>
        <begin position="174"/>
        <end position="192"/>
    </location>
</feature>
<comment type="catalytic activity">
    <reaction evidence="1">
        <text>ATP + protein L-histidine = ADP + protein N-phospho-L-histidine.</text>
        <dbReference type="EC" id="2.7.13.3"/>
    </reaction>
</comment>
<evidence type="ECO:0000259" key="9">
    <source>
        <dbReference type="PROSITE" id="PS50109"/>
    </source>
</evidence>
<evidence type="ECO:0000256" key="2">
    <source>
        <dbReference type="ARBA" id="ARBA00012438"/>
    </source>
</evidence>
<feature type="domain" description="Response regulatory" evidence="10">
    <location>
        <begin position="489"/>
        <end position="605"/>
    </location>
</feature>
<evidence type="ECO:0000256" key="5">
    <source>
        <dbReference type="ARBA" id="ARBA00022777"/>
    </source>
</evidence>
<dbReference type="PANTHER" id="PTHR43047">
    <property type="entry name" value="TWO-COMPONENT HISTIDINE PROTEIN KINASE"/>
    <property type="match status" value="1"/>
</dbReference>
<feature type="transmembrane region" description="Helical" evidence="8">
    <location>
        <begin position="102"/>
        <end position="119"/>
    </location>
</feature>
<dbReference type="SMART" id="SM00448">
    <property type="entry name" value="REC"/>
    <property type="match status" value="1"/>
</dbReference>
<evidence type="ECO:0000313" key="11">
    <source>
        <dbReference type="EMBL" id="BCO26305.1"/>
    </source>
</evidence>
<dbReference type="PRINTS" id="PR00344">
    <property type="entry name" value="BCTRLSENSOR"/>
</dbReference>
<dbReference type="CDD" id="cd00082">
    <property type="entry name" value="HisKA"/>
    <property type="match status" value="1"/>
</dbReference>
<dbReference type="InterPro" id="IPR001789">
    <property type="entry name" value="Sig_transdc_resp-reg_receiver"/>
</dbReference>
<evidence type="ECO:0000256" key="8">
    <source>
        <dbReference type="SAM" id="Phobius"/>
    </source>
</evidence>
<dbReference type="Gene3D" id="1.10.287.130">
    <property type="match status" value="1"/>
</dbReference>
<dbReference type="CDD" id="cd00156">
    <property type="entry name" value="REC"/>
    <property type="match status" value="1"/>
</dbReference>
<feature type="transmembrane region" description="Helical" evidence="8">
    <location>
        <begin position="59"/>
        <end position="81"/>
    </location>
</feature>
<dbReference type="InterPro" id="IPR036097">
    <property type="entry name" value="HisK_dim/P_sf"/>
</dbReference>
<keyword evidence="5 11" id="KW-0418">Kinase</keyword>
<dbReference type="InterPro" id="IPR003594">
    <property type="entry name" value="HATPase_dom"/>
</dbReference>
<dbReference type="InterPro" id="IPR004358">
    <property type="entry name" value="Sig_transdc_His_kin-like_C"/>
</dbReference>
<evidence type="ECO:0000259" key="10">
    <source>
        <dbReference type="PROSITE" id="PS50110"/>
    </source>
</evidence>
<keyword evidence="8" id="KW-0472">Membrane</keyword>
<dbReference type="SMART" id="SM00387">
    <property type="entry name" value="HATPase_c"/>
    <property type="match status" value="1"/>
</dbReference>
<keyword evidence="7" id="KW-0175">Coiled coil</keyword>
<organism evidence="11 12">
    <name type="scientific">Rhodoferax lithotrophicus</name>
    <dbReference type="NCBI Taxonomy" id="2798804"/>
    <lineage>
        <taxon>Bacteria</taxon>
        <taxon>Pseudomonadati</taxon>
        <taxon>Pseudomonadota</taxon>
        <taxon>Betaproteobacteria</taxon>
        <taxon>Burkholderiales</taxon>
        <taxon>Comamonadaceae</taxon>
        <taxon>Rhodoferax</taxon>
    </lineage>
</organism>
<dbReference type="SUPFAM" id="SSF55874">
    <property type="entry name" value="ATPase domain of HSP90 chaperone/DNA topoisomerase II/histidine kinase"/>
    <property type="match status" value="1"/>
</dbReference>
<dbReference type="PANTHER" id="PTHR43047:SF9">
    <property type="entry name" value="HISTIDINE KINASE"/>
    <property type="match status" value="1"/>
</dbReference>
<gene>
    <name evidence="11" type="ORF">MIZ03_1185</name>
</gene>
<dbReference type="PROSITE" id="PS50109">
    <property type="entry name" value="HIS_KIN"/>
    <property type="match status" value="1"/>
</dbReference>
<evidence type="ECO:0000256" key="1">
    <source>
        <dbReference type="ARBA" id="ARBA00000085"/>
    </source>
</evidence>
<feature type="domain" description="Histidine kinase" evidence="9">
    <location>
        <begin position="237"/>
        <end position="457"/>
    </location>
</feature>